<accession>A0AAD2K3Q3</accession>
<feature type="non-terminal residue" evidence="1">
    <location>
        <position position="1"/>
    </location>
</feature>
<keyword evidence="2" id="KW-1185">Reference proteome</keyword>
<gene>
    <name evidence="1" type="ORF">MYCIT1_LOCUS26076</name>
</gene>
<organism evidence="1 2">
    <name type="scientific">Mycena citricolor</name>
    <dbReference type="NCBI Taxonomy" id="2018698"/>
    <lineage>
        <taxon>Eukaryota</taxon>
        <taxon>Fungi</taxon>
        <taxon>Dikarya</taxon>
        <taxon>Basidiomycota</taxon>
        <taxon>Agaricomycotina</taxon>
        <taxon>Agaricomycetes</taxon>
        <taxon>Agaricomycetidae</taxon>
        <taxon>Agaricales</taxon>
        <taxon>Marasmiineae</taxon>
        <taxon>Mycenaceae</taxon>
        <taxon>Mycena</taxon>
    </lineage>
</organism>
<dbReference type="Proteomes" id="UP001295794">
    <property type="component" value="Unassembled WGS sequence"/>
</dbReference>
<dbReference type="EMBL" id="CAVNYO010000419">
    <property type="protein sequence ID" value="CAK5277209.1"/>
    <property type="molecule type" value="Genomic_DNA"/>
</dbReference>
<comment type="caution">
    <text evidence="1">The sequence shown here is derived from an EMBL/GenBank/DDBJ whole genome shotgun (WGS) entry which is preliminary data.</text>
</comment>
<reference evidence="1" key="1">
    <citation type="submission" date="2023-11" db="EMBL/GenBank/DDBJ databases">
        <authorList>
            <person name="De Vega J J."/>
            <person name="De Vega J J."/>
        </authorList>
    </citation>
    <scope>NUCLEOTIDE SEQUENCE</scope>
</reference>
<evidence type="ECO:0000313" key="1">
    <source>
        <dbReference type="EMBL" id="CAK5277209.1"/>
    </source>
</evidence>
<proteinExistence type="predicted"/>
<dbReference type="AlphaFoldDB" id="A0AAD2K3Q3"/>
<protein>
    <submittedName>
        <fullName evidence="1">Uncharacterized protein</fullName>
    </submittedName>
</protein>
<sequence>SPNGNCVLSASCEKSAVSSTDVPWCMSTRVIFSACGRMKSKQPMVLRAWYQGEGPGELTGEE</sequence>
<evidence type="ECO:0000313" key="2">
    <source>
        <dbReference type="Proteomes" id="UP001295794"/>
    </source>
</evidence>
<name>A0AAD2K3Q3_9AGAR</name>